<dbReference type="PRINTS" id="PR00080">
    <property type="entry name" value="SDRFAMILY"/>
</dbReference>
<dbReference type="NCBIfam" id="NF005559">
    <property type="entry name" value="PRK07231.1"/>
    <property type="match status" value="1"/>
</dbReference>
<reference evidence="4 5" key="1">
    <citation type="submission" date="2021-01" db="EMBL/GenBank/DDBJ databases">
        <title>Sequencing the genomes of 1000 actinobacteria strains.</title>
        <authorList>
            <person name="Klenk H.-P."/>
        </authorList>
    </citation>
    <scope>NUCLEOTIDE SEQUENCE [LARGE SCALE GENOMIC DNA]</scope>
    <source>
        <strain evidence="4 5">DSM 18662</strain>
    </source>
</reference>
<dbReference type="Pfam" id="PF13561">
    <property type="entry name" value="adh_short_C2"/>
    <property type="match status" value="1"/>
</dbReference>
<accession>A0ABS2RK59</accession>
<evidence type="ECO:0000259" key="3">
    <source>
        <dbReference type="SMART" id="SM00822"/>
    </source>
</evidence>
<dbReference type="InterPro" id="IPR057326">
    <property type="entry name" value="KR_dom"/>
</dbReference>
<dbReference type="CDD" id="cd05233">
    <property type="entry name" value="SDR_c"/>
    <property type="match status" value="1"/>
</dbReference>
<gene>
    <name evidence="4" type="ORF">JOE57_002316</name>
</gene>
<evidence type="ECO:0000313" key="5">
    <source>
        <dbReference type="Proteomes" id="UP000704762"/>
    </source>
</evidence>
<dbReference type="Proteomes" id="UP000704762">
    <property type="component" value="Unassembled WGS sequence"/>
</dbReference>
<dbReference type="PROSITE" id="PS00061">
    <property type="entry name" value="ADH_SHORT"/>
    <property type="match status" value="1"/>
</dbReference>
<keyword evidence="5" id="KW-1185">Reference proteome</keyword>
<dbReference type="EMBL" id="JAFBCF010000001">
    <property type="protein sequence ID" value="MBM7799395.1"/>
    <property type="molecule type" value="Genomic_DNA"/>
</dbReference>
<dbReference type="PANTHER" id="PTHR42760:SF115">
    <property type="entry name" value="3-OXOACYL-[ACYL-CARRIER-PROTEIN] REDUCTASE FABG"/>
    <property type="match status" value="1"/>
</dbReference>
<proteinExistence type="inferred from homology"/>
<evidence type="ECO:0000313" key="4">
    <source>
        <dbReference type="EMBL" id="MBM7799395.1"/>
    </source>
</evidence>
<evidence type="ECO:0000256" key="1">
    <source>
        <dbReference type="ARBA" id="ARBA00006484"/>
    </source>
</evidence>
<keyword evidence="2" id="KW-0560">Oxidoreductase</keyword>
<dbReference type="NCBIfam" id="NF005309">
    <property type="entry name" value="PRK06841.1"/>
    <property type="match status" value="1"/>
</dbReference>
<name>A0ABS2RK59_9ACTN</name>
<protein>
    <submittedName>
        <fullName evidence="4">NAD(P)-dependent dehydrogenase (Short-subunit alcohol dehydrogenase family)</fullName>
    </submittedName>
</protein>
<dbReference type="SUPFAM" id="SSF51735">
    <property type="entry name" value="NAD(P)-binding Rossmann-fold domains"/>
    <property type="match status" value="1"/>
</dbReference>
<comment type="caution">
    <text evidence="4">The sequence shown here is derived from an EMBL/GenBank/DDBJ whole genome shotgun (WGS) entry which is preliminary data.</text>
</comment>
<comment type="similarity">
    <text evidence="1">Belongs to the short-chain dehydrogenases/reductases (SDR) family.</text>
</comment>
<dbReference type="RefSeq" id="WP_204918121.1">
    <property type="nucleotide sequence ID" value="NZ_BAAAQP010000003.1"/>
</dbReference>
<evidence type="ECO:0000256" key="2">
    <source>
        <dbReference type="ARBA" id="ARBA00023002"/>
    </source>
</evidence>
<sequence length="255" mass="26832">MSDPLDALLDFSLRGKVALITGGASGIGLAISQAFARRGAVIAIVDRAEPEARERAAALGADHRAFRCDVTSQPEVTATVDRIVEQLGRIDILVNCAGLALLAPAEDLTLHDWDTTIAVNLTGTFLMSQAVGRQMLRQGSGKILNLASQAAHVALDDHLAYCASKFGVLGLTKVLASEWAGRGIQVNSLSPTVVMTDLGRKAWEGEKGDVLKDRIPTGRFAEPEEIAAAALFLASAAADMINGADLLVDGGYTIR</sequence>
<dbReference type="PRINTS" id="PR00081">
    <property type="entry name" value="GDHRDH"/>
</dbReference>
<dbReference type="InterPro" id="IPR036291">
    <property type="entry name" value="NAD(P)-bd_dom_sf"/>
</dbReference>
<dbReference type="SMART" id="SM00822">
    <property type="entry name" value="PKS_KR"/>
    <property type="match status" value="1"/>
</dbReference>
<dbReference type="PANTHER" id="PTHR42760">
    <property type="entry name" value="SHORT-CHAIN DEHYDROGENASES/REDUCTASES FAMILY MEMBER"/>
    <property type="match status" value="1"/>
</dbReference>
<dbReference type="InterPro" id="IPR002347">
    <property type="entry name" value="SDR_fam"/>
</dbReference>
<dbReference type="InterPro" id="IPR020904">
    <property type="entry name" value="Sc_DH/Rdtase_CS"/>
</dbReference>
<dbReference type="Gene3D" id="3.40.50.720">
    <property type="entry name" value="NAD(P)-binding Rossmann-like Domain"/>
    <property type="match status" value="1"/>
</dbReference>
<organism evidence="4 5">
    <name type="scientific">Microlunatus panaciterrae</name>
    <dbReference type="NCBI Taxonomy" id="400768"/>
    <lineage>
        <taxon>Bacteria</taxon>
        <taxon>Bacillati</taxon>
        <taxon>Actinomycetota</taxon>
        <taxon>Actinomycetes</taxon>
        <taxon>Propionibacteriales</taxon>
        <taxon>Propionibacteriaceae</taxon>
        <taxon>Microlunatus</taxon>
    </lineage>
</organism>
<feature type="domain" description="Ketoreductase" evidence="3">
    <location>
        <begin position="16"/>
        <end position="182"/>
    </location>
</feature>